<evidence type="ECO:0000313" key="2">
    <source>
        <dbReference type="Proteomes" id="UP000799755"/>
    </source>
</evidence>
<proteinExistence type="predicted"/>
<evidence type="ECO:0000313" key="1">
    <source>
        <dbReference type="EMBL" id="KAF2462743.1"/>
    </source>
</evidence>
<organism evidence="1 2">
    <name type="scientific">Lindgomyces ingoldianus</name>
    <dbReference type="NCBI Taxonomy" id="673940"/>
    <lineage>
        <taxon>Eukaryota</taxon>
        <taxon>Fungi</taxon>
        <taxon>Dikarya</taxon>
        <taxon>Ascomycota</taxon>
        <taxon>Pezizomycotina</taxon>
        <taxon>Dothideomycetes</taxon>
        <taxon>Pleosporomycetidae</taxon>
        <taxon>Pleosporales</taxon>
        <taxon>Lindgomycetaceae</taxon>
        <taxon>Lindgomyces</taxon>
    </lineage>
</organism>
<gene>
    <name evidence="1" type="ORF">BDR25DRAFT_247850</name>
</gene>
<protein>
    <submittedName>
        <fullName evidence="1">FAD/NAD(P)-binding domain-containing protein</fullName>
    </submittedName>
</protein>
<name>A0ACB6Q839_9PLEO</name>
<keyword evidence="2" id="KW-1185">Reference proteome</keyword>
<comment type="caution">
    <text evidence="1">The sequence shown here is derived from an EMBL/GenBank/DDBJ whole genome shotgun (WGS) entry which is preliminary data.</text>
</comment>
<accession>A0ACB6Q839</accession>
<reference evidence="1" key="1">
    <citation type="journal article" date="2020" name="Stud. Mycol.">
        <title>101 Dothideomycetes genomes: a test case for predicting lifestyles and emergence of pathogens.</title>
        <authorList>
            <person name="Haridas S."/>
            <person name="Albert R."/>
            <person name="Binder M."/>
            <person name="Bloem J."/>
            <person name="Labutti K."/>
            <person name="Salamov A."/>
            <person name="Andreopoulos B."/>
            <person name="Baker S."/>
            <person name="Barry K."/>
            <person name="Bills G."/>
            <person name="Bluhm B."/>
            <person name="Cannon C."/>
            <person name="Castanera R."/>
            <person name="Culley D."/>
            <person name="Daum C."/>
            <person name="Ezra D."/>
            <person name="Gonzalez J."/>
            <person name="Henrissat B."/>
            <person name="Kuo A."/>
            <person name="Liang C."/>
            <person name="Lipzen A."/>
            <person name="Lutzoni F."/>
            <person name="Magnuson J."/>
            <person name="Mondo S."/>
            <person name="Nolan M."/>
            <person name="Ohm R."/>
            <person name="Pangilinan J."/>
            <person name="Park H.-J."/>
            <person name="Ramirez L."/>
            <person name="Alfaro M."/>
            <person name="Sun H."/>
            <person name="Tritt A."/>
            <person name="Yoshinaga Y."/>
            <person name="Zwiers L.-H."/>
            <person name="Turgeon B."/>
            <person name="Goodwin S."/>
            <person name="Spatafora J."/>
            <person name="Crous P."/>
            <person name="Grigoriev I."/>
        </authorList>
    </citation>
    <scope>NUCLEOTIDE SEQUENCE</scope>
    <source>
        <strain evidence="1">ATCC 200398</strain>
    </source>
</reference>
<sequence>MASKNKDNSVAIIGAGLYGLVTAKTFLCDSSNFFSSITVFEKDSGIGGVWSENRIYPGLASNSPALTYEIPGFPYPEHLRKIGGHVKAADINAYLRAFAKSYDLTRHISFNSHVTDITWIETDQKWRVKGKNFNGEFERAFRFLVVCNGMYHEKNIPAIARQARGESLPKVFHSADVGDPKIQKILSDSSHTLVVGAGKSAIDLATMIASGAWSPNTVSPQVTLIYKRPHWLSPRRMLRGTICFEQLLFSRFVNAWLPFAPHPDAVHKWIAESVLGKWMTDMIFRFLSDDFPKCCHQQDLLETIPDHPMRESLSGALHVVPDGYIESIRDNKIRVVLGSVQSISDAGVQICTLKGEVESLKVDSILFATGYKIPYRNIAFNGFAYSLLNPTVSFVCAHWIAEYFQGLIILPDAESIERGKI</sequence>
<dbReference type="Proteomes" id="UP000799755">
    <property type="component" value="Unassembled WGS sequence"/>
</dbReference>
<dbReference type="EMBL" id="MU003563">
    <property type="protein sequence ID" value="KAF2462743.1"/>
    <property type="molecule type" value="Genomic_DNA"/>
</dbReference>